<dbReference type="PANTHER" id="PTHR47053">
    <property type="entry name" value="MUREIN DD-ENDOPEPTIDASE MEPH-RELATED"/>
    <property type="match status" value="1"/>
</dbReference>
<protein>
    <submittedName>
        <fullName evidence="6">C40 family peptidase</fullName>
    </submittedName>
</protein>
<evidence type="ECO:0000256" key="3">
    <source>
        <dbReference type="ARBA" id="ARBA00022801"/>
    </source>
</evidence>
<dbReference type="InterPro" id="IPR000064">
    <property type="entry name" value="NLP_P60_dom"/>
</dbReference>
<dbReference type="InterPro" id="IPR038765">
    <property type="entry name" value="Papain-like_cys_pep_sf"/>
</dbReference>
<feature type="domain" description="NlpC/P60" evidence="5">
    <location>
        <begin position="161"/>
        <end position="286"/>
    </location>
</feature>
<dbReference type="KEGG" id="orm:HTY61_13845"/>
<keyword evidence="7" id="KW-1185">Reference proteome</keyword>
<evidence type="ECO:0000313" key="6">
    <source>
        <dbReference type="EMBL" id="QKV19462.1"/>
    </source>
</evidence>
<evidence type="ECO:0000256" key="1">
    <source>
        <dbReference type="ARBA" id="ARBA00007074"/>
    </source>
</evidence>
<dbReference type="Gene3D" id="2.30.30.40">
    <property type="entry name" value="SH3 Domains"/>
    <property type="match status" value="1"/>
</dbReference>
<name>A0A6N1VJ89_9HYPH</name>
<reference evidence="6 7" key="1">
    <citation type="submission" date="2020-06" db="EMBL/GenBank/DDBJ databases">
        <title>Oricola thermophila sp. nov. isolated from a tidal sediments.</title>
        <authorList>
            <person name="Kwon K.K."/>
            <person name="Yang S.-H."/>
            <person name="Park M.-J."/>
        </authorList>
    </citation>
    <scope>NUCLEOTIDE SEQUENCE [LARGE SCALE GENOMIC DNA]</scope>
    <source>
        <strain evidence="6 7">MEBiC13590</strain>
    </source>
</reference>
<gene>
    <name evidence="6" type="ORF">HTY61_13845</name>
</gene>
<dbReference type="GO" id="GO:0006508">
    <property type="term" value="P:proteolysis"/>
    <property type="evidence" value="ECO:0007669"/>
    <property type="project" value="UniProtKB-KW"/>
</dbReference>
<dbReference type="EMBL" id="CP054836">
    <property type="protein sequence ID" value="QKV19462.1"/>
    <property type="molecule type" value="Genomic_DNA"/>
</dbReference>
<dbReference type="InterPro" id="IPR041382">
    <property type="entry name" value="SH3_16"/>
</dbReference>
<dbReference type="RefSeq" id="WP_175277354.1">
    <property type="nucleotide sequence ID" value="NZ_CP054836.1"/>
</dbReference>
<dbReference type="Proteomes" id="UP000509367">
    <property type="component" value="Chromosome"/>
</dbReference>
<evidence type="ECO:0000256" key="2">
    <source>
        <dbReference type="ARBA" id="ARBA00022670"/>
    </source>
</evidence>
<keyword evidence="3" id="KW-0378">Hydrolase</keyword>
<dbReference type="InterPro" id="IPR051202">
    <property type="entry name" value="Peptidase_C40"/>
</dbReference>
<dbReference type="PANTHER" id="PTHR47053:SF1">
    <property type="entry name" value="MUREIN DD-ENDOPEPTIDASE MEPH-RELATED"/>
    <property type="match status" value="1"/>
</dbReference>
<sequence>MTLDPRLHAYRPDLADRVLEGRVLAERFVDARPAVIAVPVADLHGAPSREAGIDTQFLLGEPVRVFEVAKGWAWVQGVRDGYVGYVPGSALSFDTEPAPTHRVTALRTWLFPEPELKKPPLAALSIGAQVAIAGEEVHRGTRYAMLADGTALPAVHVAPVGKHAPDFVAVAERFLETPYLWGGASGFGVDCSGLVQLSMRMAGTEVPRDTDMQEASIGEAVEVGVGRSGLRRGDLVFWKGHVGIMVDDTRLLHANGSTMSVALEPLADAIARIEPHYGQPTSFRRP</sequence>
<dbReference type="GO" id="GO:0008234">
    <property type="term" value="F:cysteine-type peptidase activity"/>
    <property type="evidence" value="ECO:0007669"/>
    <property type="project" value="UniProtKB-KW"/>
</dbReference>
<dbReference type="Gene3D" id="3.90.1720.10">
    <property type="entry name" value="endopeptidase domain like (from Nostoc punctiforme)"/>
    <property type="match status" value="1"/>
</dbReference>
<evidence type="ECO:0000313" key="7">
    <source>
        <dbReference type="Proteomes" id="UP000509367"/>
    </source>
</evidence>
<evidence type="ECO:0000256" key="4">
    <source>
        <dbReference type="ARBA" id="ARBA00022807"/>
    </source>
</evidence>
<organism evidence="6 7">
    <name type="scientific">Oricola thermophila</name>
    <dbReference type="NCBI Taxonomy" id="2742145"/>
    <lineage>
        <taxon>Bacteria</taxon>
        <taxon>Pseudomonadati</taxon>
        <taxon>Pseudomonadota</taxon>
        <taxon>Alphaproteobacteria</taxon>
        <taxon>Hyphomicrobiales</taxon>
        <taxon>Ahrensiaceae</taxon>
        <taxon>Oricola</taxon>
    </lineage>
</organism>
<keyword evidence="4" id="KW-0788">Thiol protease</keyword>
<dbReference type="Pfam" id="PF00877">
    <property type="entry name" value="NLPC_P60"/>
    <property type="match status" value="1"/>
</dbReference>
<dbReference type="AlphaFoldDB" id="A0A6N1VJ89"/>
<dbReference type="Pfam" id="PF18348">
    <property type="entry name" value="SH3_16"/>
    <property type="match status" value="1"/>
</dbReference>
<accession>A0A6N1VJ89</accession>
<dbReference type="SUPFAM" id="SSF54001">
    <property type="entry name" value="Cysteine proteinases"/>
    <property type="match status" value="1"/>
</dbReference>
<keyword evidence="2" id="KW-0645">Protease</keyword>
<evidence type="ECO:0000259" key="5">
    <source>
        <dbReference type="PROSITE" id="PS51935"/>
    </source>
</evidence>
<comment type="similarity">
    <text evidence="1">Belongs to the peptidase C40 family.</text>
</comment>
<proteinExistence type="inferred from homology"/>
<dbReference type="PROSITE" id="PS51935">
    <property type="entry name" value="NLPC_P60"/>
    <property type="match status" value="1"/>
</dbReference>